<dbReference type="CDD" id="cd11482">
    <property type="entry name" value="SLC-NCS1sbd_NRT1-like"/>
    <property type="match status" value="1"/>
</dbReference>
<evidence type="ECO:0000256" key="4">
    <source>
        <dbReference type="ARBA" id="ARBA00022989"/>
    </source>
</evidence>
<sequence>MVKNMRFEGYRLRGREASEKAKLRLTQPSSWGLEKQESSIAPPDVWTNSDQDPVPLELQTWTGATFAFYWFSDLITVSGWSAASSIMTTGLSSTDAILITLCAGICNAIPTVLNGAVGSDLHVAFPIAIRASYGYWFSYFCVVSRGILALFWFGVQSAYGGACVTPIITAIWPSYAHLANHLPKSAGITTQGMISYFIYWSIQFPALLIPTHKLQSIFWVKTLLVPPTALAMVIWISVKAGGAGTFFNAPPTVHGSTRAWLWLANLTSVTGGFSTLAVNIPDFSRFSKNSGAQYWQLPCIPFLKVIVGIFGIISASASKEIYGTTLWSPLTIIAKWQGTPGGRAAAFFAGLVWLVAQISVNVTANSISFANDITTLAPRYFNIRRGVIFASIIGGWALCPWIIIASAAAFLSFMSAYAIFMAPMAGILFCDYWLVKKRKYDVPALYDPRGIYFYRYGTNWRALAVTVIVIVPLLPGLIWKVAPKHVHIAVGLQHLFSFNWLYGFVLSVTLYYFLNVCFPDHNTLIPKVVHGLPQVVEGVEADVESDASTRSRDGHGCEKFLGIEKAREVGNTASI</sequence>
<feature type="transmembrane region" description="Helical" evidence="6">
    <location>
        <begin position="149"/>
        <end position="173"/>
    </location>
</feature>
<dbReference type="InterPro" id="IPR045225">
    <property type="entry name" value="Uracil/uridine/allantoin_perm"/>
</dbReference>
<evidence type="ECO:0000256" key="2">
    <source>
        <dbReference type="ARBA" id="ARBA00008974"/>
    </source>
</evidence>
<evidence type="ECO:0000256" key="6">
    <source>
        <dbReference type="SAM" id="Phobius"/>
    </source>
</evidence>
<evidence type="ECO:0000256" key="3">
    <source>
        <dbReference type="ARBA" id="ARBA00022692"/>
    </source>
</evidence>
<keyword evidence="4 6" id="KW-1133">Transmembrane helix</keyword>
<feature type="transmembrane region" description="Helical" evidence="6">
    <location>
        <begin position="416"/>
        <end position="435"/>
    </location>
</feature>
<feature type="transmembrane region" description="Helical" evidence="6">
    <location>
        <begin position="193"/>
        <end position="211"/>
    </location>
</feature>
<feature type="transmembrane region" description="Helical" evidence="6">
    <location>
        <begin position="123"/>
        <end position="142"/>
    </location>
</feature>
<feature type="transmembrane region" description="Helical" evidence="6">
    <location>
        <begin position="456"/>
        <end position="479"/>
    </location>
</feature>
<proteinExistence type="inferred from homology"/>
<evidence type="ECO:0000256" key="1">
    <source>
        <dbReference type="ARBA" id="ARBA00004141"/>
    </source>
</evidence>
<name>A0A8H3UVW8_VENIN</name>
<dbReference type="Pfam" id="PF02133">
    <property type="entry name" value="Transp_cyt_pur"/>
    <property type="match status" value="1"/>
</dbReference>
<protein>
    <recommendedName>
        <fullName evidence="9">Uracil permease</fullName>
    </recommendedName>
</protein>
<comment type="subcellular location">
    <subcellularLocation>
        <location evidence="1">Membrane</location>
        <topology evidence="1">Multi-pass membrane protein</topology>
    </subcellularLocation>
</comment>
<dbReference type="PANTHER" id="PTHR30618:SF0">
    <property type="entry name" value="PURINE-URACIL PERMEASE NCS1"/>
    <property type="match status" value="1"/>
</dbReference>
<evidence type="ECO:0000313" key="8">
    <source>
        <dbReference type="Proteomes" id="UP000433883"/>
    </source>
</evidence>
<dbReference type="Gene3D" id="1.10.4160.10">
    <property type="entry name" value="Hydantoin permease"/>
    <property type="match status" value="1"/>
</dbReference>
<feature type="transmembrane region" description="Helical" evidence="6">
    <location>
        <begin position="345"/>
        <end position="367"/>
    </location>
</feature>
<evidence type="ECO:0000313" key="7">
    <source>
        <dbReference type="EMBL" id="KAE9977624.1"/>
    </source>
</evidence>
<keyword evidence="5 6" id="KW-0472">Membrane</keyword>
<feature type="transmembrane region" description="Helical" evidence="6">
    <location>
        <begin position="259"/>
        <end position="278"/>
    </location>
</feature>
<keyword evidence="3 6" id="KW-0812">Transmembrane</keyword>
<evidence type="ECO:0000256" key="5">
    <source>
        <dbReference type="ARBA" id="ARBA00023136"/>
    </source>
</evidence>
<dbReference type="Proteomes" id="UP000433883">
    <property type="component" value="Unassembled WGS sequence"/>
</dbReference>
<dbReference type="NCBIfam" id="TIGR00800">
    <property type="entry name" value="ncs1"/>
    <property type="match status" value="1"/>
</dbReference>
<reference evidence="7 8" key="1">
    <citation type="submission" date="2019-11" db="EMBL/GenBank/DDBJ databases">
        <title>Venturia inaequalis Genome Resource.</title>
        <authorList>
            <person name="Lichtner F.J."/>
        </authorList>
    </citation>
    <scope>NUCLEOTIDE SEQUENCE [LARGE SCALE GENOMIC DNA]</scope>
    <source>
        <strain evidence="7">Bline_iso_100314</strain>
    </source>
</reference>
<dbReference type="InterPro" id="IPR012681">
    <property type="entry name" value="NCS1"/>
</dbReference>
<organism evidence="7 8">
    <name type="scientific">Venturia inaequalis</name>
    <name type="common">Apple scab fungus</name>
    <dbReference type="NCBI Taxonomy" id="5025"/>
    <lineage>
        <taxon>Eukaryota</taxon>
        <taxon>Fungi</taxon>
        <taxon>Dikarya</taxon>
        <taxon>Ascomycota</taxon>
        <taxon>Pezizomycotina</taxon>
        <taxon>Dothideomycetes</taxon>
        <taxon>Pleosporomycetidae</taxon>
        <taxon>Venturiales</taxon>
        <taxon>Venturiaceae</taxon>
        <taxon>Venturia</taxon>
    </lineage>
</organism>
<feature type="transmembrane region" description="Helical" evidence="6">
    <location>
        <begin position="387"/>
        <end position="410"/>
    </location>
</feature>
<feature type="transmembrane region" description="Helical" evidence="6">
    <location>
        <begin position="499"/>
        <end position="518"/>
    </location>
</feature>
<dbReference type="GO" id="GO:0005886">
    <property type="term" value="C:plasma membrane"/>
    <property type="evidence" value="ECO:0007669"/>
    <property type="project" value="TreeGrafter"/>
</dbReference>
<dbReference type="FunFam" id="1.10.4160.10:FF:000001">
    <property type="entry name" value="Uracil permease, putative"/>
    <property type="match status" value="1"/>
</dbReference>
<feature type="transmembrane region" description="Helical" evidence="6">
    <location>
        <begin position="96"/>
        <end position="117"/>
    </location>
</feature>
<dbReference type="EMBL" id="WNWQ01000127">
    <property type="protein sequence ID" value="KAE9977624.1"/>
    <property type="molecule type" value="Genomic_DNA"/>
</dbReference>
<accession>A0A8H3UVW8</accession>
<dbReference type="InterPro" id="IPR001248">
    <property type="entry name" value="Pur-cyt_permease"/>
</dbReference>
<gene>
    <name evidence="7" type="ORF">BLS_001244</name>
</gene>
<evidence type="ECO:0008006" key="9">
    <source>
        <dbReference type="Google" id="ProtNLM"/>
    </source>
</evidence>
<dbReference type="AlphaFoldDB" id="A0A8H3UVW8"/>
<feature type="transmembrane region" description="Helical" evidence="6">
    <location>
        <begin position="223"/>
        <end position="247"/>
    </location>
</feature>
<feature type="transmembrane region" description="Helical" evidence="6">
    <location>
        <begin position="299"/>
        <end position="317"/>
    </location>
</feature>
<comment type="caution">
    <text evidence="7">The sequence shown here is derived from an EMBL/GenBank/DDBJ whole genome shotgun (WGS) entry which is preliminary data.</text>
</comment>
<comment type="similarity">
    <text evidence="2">Belongs to the purine-cytosine permease (2.A.39) family.</text>
</comment>
<dbReference type="PANTHER" id="PTHR30618">
    <property type="entry name" value="NCS1 FAMILY PURINE/PYRIMIDINE TRANSPORTER"/>
    <property type="match status" value="1"/>
</dbReference>
<dbReference type="GO" id="GO:0015205">
    <property type="term" value="F:nucleobase transmembrane transporter activity"/>
    <property type="evidence" value="ECO:0007669"/>
    <property type="project" value="TreeGrafter"/>
</dbReference>